<accession>A0AAJ0G9U2</accession>
<comment type="similarity">
    <text evidence="9">Belongs to the SEC20 family.</text>
</comment>
<evidence type="ECO:0000256" key="4">
    <source>
        <dbReference type="ARBA" id="ARBA00022824"/>
    </source>
</evidence>
<evidence type="ECO:0000259" key="11">
    <source>
        <dbReference type="Pfam" id="PF03908"/>
    </source>
</evidence>
<keyword evidence="7" id="KW-0175">Coiled coil</keyword>
<feature type="compositionally biased region" description="Basic and acidic residues" evidence="10">
    <location>
        <begin position="398"/>
        <end position="468"/>
    </location>
</feature>
<dbReference type="GO" id="GO:0006890">
    <property type="term" value="P:retrograde vesicle-mediated transport, Golgi to endoplasmic reticulum"/>
    <property type="evidence" value="ECO:0007669"/>
    <property type="project" value="InterPro"/>
</dbReference>
<name>A0AAJ0G9U2_9PEZI</name>
<comment type="caution">
    <text evidence="12">The sequence shown here is derived from an EMBL/GenBank/DDBJ whole genome shotgun (WGS) entry which is preliminary data.</text>
</comment>
<evidence type="ECO:0000256" key="7">
    <source>
        <dbReference type="ARBA" id="ARBA00023054"/>
    </source>
</evidence>
<evidence type="ECO:0000313" key="13">
    <source>
        <dbReference type="Proteomes" id="UP001271007"/>
    </source>
</evidence>
<dbReference type="PANTHER" id="PTHR12825">
    <property type="entry name" value="BNIP1-RELATED"/>
    <property type="match status" value="1"/>
</dbReference>
<feature type="compositionally biased region" description="Low complexity" evidence="10">
    <location>
        <begin position="88"/>
        <end position="100"/>
    </location>
</feature>
<dbReference type="GO" id="GO:0005789">
    <property type="term" value="C:endoplasmic reticulum membrane"/>
    <property type="evidence" value="ECO:0007669"/>
    <property type="project" value="UniProtKB-SubCell"/>
</dbReference>
<keyword evidence="2" id="KW-0813">Transport</keyword>
<evidence type="ECO:0000256" key="6">
    <source>
        <dbReference type="ARBA" id="ARBA00022989"/>
    </source>
</evidence>
<keyword evidence="5" id="KW-0931">ER-Golgi transport</keyword>
<keyword evidence="4" id="KW-0256">Endoplasmic reticulum</keyword>
<feature type="domain" description="Sec20 C-terminal" evidence="11">
    <location>
        <begin position="201"/>
        <end position="290"/>
    </location>
</feature>
<evidence type="ECO:0000256" key="2">
    <source>
        <dbReference type="ARBA" id="ARBA00022448"/>
    </source>
</evidence>
<dbReference type="Proteomes" id="UP001271007">
    <property type="component" value="Unassembled WGS sequence"/>
</dbReference>
<comment type="subcellular location">
    <subcellularLocation>
        <location evidence="1">Endoplasmic reticulum membrane</location>
        <topology evidence="1">Single-pass type IV membrane protein</topology>
    </subcellularLocation>
</comment>
<dbReference type="PANTHER" id="PTHR12825:SF0">
    <property type="entry name" value="VESICLE TRANSPORT PROTEIN SEC20"/>
    <property type="match status" value="1"/>
</dbReference>
<feature type="compositionally biased region" description="Basic and acidic residues" evidence="10">
    <location>
        <begin position="379"/>
        <end position="391"/>
    </location>
</feature>
<dbReference type="AlphaFoldDB" id="A0AAJ0G9U2"/>
<keyword evidence="3" id="KW-0812">Transmembrane</keyword>
<evidence type="ECO:0000313" key="12">
    <source>
        <dbReference type="EMBL" id="KAK3046595.1"/>
    </source>
</evidence>
<reference evidence="12" key="1">
    <citation type="submission" date="2023-04" db="EMBL/GenBank/DDBJ databases">
        <title>Black Yeasts Isolated from many extreme environments.</title>
        <authorList>
            <person name="Coleine C."/>
            <person name="Stajich J.E."/>
            <person name="Selbmann L."/>
        </authorList>
    </citation>
    <scope>NUCLEOTIDE SEQUENCE</scope>
    <source>
        <strain evidence="12">CCFEE 5312</strain>
    </source>
</reference>
<evidence type="ECO:0000256" key="3">
    <source>
        <dbReference type="ARBA" id="ARBA00022692"/>
    </source>
</evidence>
<dbReference type="InterPro" id="IPR005606">
    <property type="entry name" value="Sec20"/>
</dbReference>
<keyword evidence="13" id="KW-1185">Reference proteome</keyword>
<evidence type="ECO:0000256" key="10">
    <source>
        <dbReference type="SAM" id="MobiDB-lite"/>
    </source>
</evidence>
<protein>
    <submittedName>
        <fullName evidence="12">Protein transport protein sec20</fullName>
    </submittedName>
</protein>
<evidence type="ECO:0000256" key="9">
    <source>
        <dbReference type="ARBA" id="ARBA00037934"/>
    </source>
</evidence>
<dbReference type="GO" id="GO:0005484">
    <property type="term" value="F:SNAP receptor activity"/>
    <property type="evidence" value="ECO:0007669"/>
    <property type="project" value="InterPro"/>
</dbReference>
<feature type="region of interest" description="Disordered" evidence="10">
    <location>
        <begin position="79"/>
        <end position="115"/>
    </location>
</feature>
<proteinExistence type="inferred from homology"/>
<gene>
    <name evidence="12" type="primary">SEC20</name>
    <name evidence="12" type="ORF">LTR09_011943</name>
</gene>
<evidence type="ECO:0000256" key="1">
    <source>
        <dbReference type="ARBA" id="ARBA00004163"/>
    </source>
</evidence>
<dbReference type="InterPro" id="IPR056173">
    <property type="entry name" value="Sec20_C"/>
</dbReference>
<sequence length="468" mass="51288">MNQSTSTPHLTQQLSSLSDSLKQTNGLITRLSKLSFQPGSEPLSDSTNVRLELAQDIHASLAQLEEDLDLLTTEADDLNAPAPAHYPGSSFTSGSGYGSTARRSSSLRDNDRTRTSALLTRLTEDLRSSRRHFRRAQLTAKRASEAAKQTERELVFASLHNPPTPPSTTNGGATTPDLFANRRLATKQKQLTTSELEVDASTTVTAALRRTHALLTTELSRSRFAQETFDESTAALRELGEPYSNLDTILSASRNLLGTLLRSQKSDTWYLETAFYILIATLTWLVVRRLLWGPFFLLPRFLFNWFLWPPLSVLSSLVGLTYGSASSTGIAPQGTGLVKGTTRPPLIVQQSAKRGDQPRFPEGMQVNVPVGGGGHGARRGKDGEPVLKGRVSEGIGRMAEDSRKAAEGSQDDGKIRRADGTVLEERGDVPRNPKKKQFEADVEDAKYAEQKRREAEAEGSGKVKRDEL</sequence>
<keyword evidence="8" id="KW-0472">Membrane</keyword>
<dbReference type="Pfam" id="PF03908">
    <property type="entry name" value="Sec20"/>
    <property type="match status" value="1"/>
</dbReference>
<evidence type="ECO:0000256" key="5">
    <source>
        <dbReference type="ARBA" id="ARBA00022892"/>
    </source>
</evidence>
<evidence type="ECO:0000256" key="8">
    <source>
        <dbReference type="ARBA" id="ARBA00023136"/>
    </source>
</evidence>
<dbReference type="EMBL" id="JAWDJX010000086">
    <property type="protein sequence ID" value="KAK3046595.1"/>
    <property type="molecule type" value="Genomic_DNA"/>
</dbReference>
<dbReference type="GO" id="GO:0031201">
    <property type="term" value="C:SNARE complex"/>
    <property type="evidence" value="ECO:0007669"/>
    <property type="project" value="TreeGrafter"/>
</dbReference>
<organism evidence="12 13">
    <name type="scientific">Extremus antarcticus</name>
    <dbReference type="NCBI Taxonomy" id="702011"/>
    <lineage>
        <taxon>Eukaryota</taxon>
        <taxon>Fungi</taxon>
        <taxon>Dikarya</taxon>
        <taxon>Ascomycota</taxon>
        <taxon>Pezizomycotina</taxon>
        <taxon>Dothideomycetes</taxon>
        <taxon>Dothideomycetidae</taxon>
        <taxon>Mycosphaerellales</taxon>
        <taxon>Extremaceae</taxon>
        <taxon>Extremus</taxon>
    </lineage>
</organism>
<feature type="region of interest" description="Disordered" evidence="10">
    <location>
        <begin position="351"/>
        <end position="468"/>
    </location>
</feature>
<keyword evidence="6" id="KW-1133">Transmembrane helix</keyword>